<dbReference type="Proteomes" id="UP000292136">
    <property type="component" value="Unassembled WGS sequence"/>
</dbReference>
<reference evidence="1 2" key="1">
    <citation type="submission" date="2019-02" db="EMBL/GenBank/DDBJ databases">
        <title>Genomic Encyclopedia of Type Strains, Phase IV (KMG-IV): sequencing the most valuable type-strain genomes for metagenomic binning, comparative biology and taxonomic classification.</title>
        <authorList>
            <person name="Goeker M."/>
        </authorList>
    </citation>
    <scope>NUCLEOTIDE SEQUENCE [LARGE SCALE GENOMIC DNA]</scope>
    <source>
        <strain evidence="1 2">DSM 21223</strain>
    </source>
</reference>
<evidence type="ECO:0000313" key="2">
    <source>
        <dbReference type="Proteomes" id="UP000292136"/>
    </source>
</evidence>
<organism evidence="1 2">
    <name type="scientific">Azospira oryzae</name>
    <dbReference type="NCBI Taxonomy" id="146939"/>
    <lineage>
        <taxon>Bacteria</taxon>
        <taxon>Pseudomonadati</taxon>
        <taxon>Pseudomonadota</taxon>
        <taxon>Betaproteobacteria</taxon>
        <taxon>Rhodocyclales</taxon>
        <taxon>Rhodocyclaceae</taxon>
        <taxon>Azospira</taxon>
    </lineage>
</organism>
<accession>A0ABY0IQ05</accession>
<proteinExistence type="predicted"/>
<keyword evidence="2" id="KW-1185">Reference proteome</keyword>
<name>A0ABY0IQ05_9RHOO</name>
<comment type="caution">
    <text evidence="1">The sequence shown here is derived from an EMBL/GenBank/DDBJ whole genome shotgun (WGS) entry which is preliminary data.</text>
</comment>
<protein>
    <submittedName>
        <fullName evidence="1">Uncharacterized protein</fullName>
    </submittedName>
</protein>
<dbReference type="EMBL" id="SHKM01000001">
    <property type="protein sequence ID" value="RZT89661.1"/>
    <property type="molecule type" value="Genomic_DNA"/>
</dbReference>
<sequence>MSTQGTQRRSTFDKIEIGQKFFDPISAEYFVKLTDTTAAMVTGIGDGTIPDEFEPEDVVRIDG</sequence>
<dbReference type="RefSeq" id="WP_014237316.1">
    <property type="nucleotide sequence ID" value="NZ_SHKM01000001.1"/>
</dbReference>
<gene>
    <name evidence="1" type="ORF">EV678_0454</name>
</gene>
<evidence type="ECO:0000313" key="1">
    <source>
        <dbReference type="EMBL" id="RZT89661.1"/>
    </source>
</evidence>